<evidence type="ECO:0000256" key="4">
    <source>
        <dbReference type="ARBA" id="ARBA00022553"/>
    </source>
</evidence>
<evidence type="ECO:0000256" key="1">
    <source>
        <dbReference type="ARBA" id="ARBA00004245"/>
    </source>
</evidence>
<feature type="coiled-coil region" evidence="10">
    <location>
        <begin position="344"/>
        <end position="585"/>
    </location>
</feature>
<evidence type="ECO:0000256" key="10">
    <source>
        <dbReference type="SAM" id="Coils"/>
    </source>
</evidence>
<dbReference type="AlphaFoldDB" id="A0A8C3EX78"/>
<evidence type="ECO:0000256" key="5">
    <source>
        <dbReference type="ARBA" id="ARBA00023018"/>
    </source>
</evidence>
<evidence type="ECO:0000256" key="8">
    <source>
        <dbReference type="ARBA" id="ARBA00023273"/>
    </source>
</evidence>
<keyword evidence="2" id="KW-0813">Transport</keyword>
<dbReference type="InterPro" id="IPR019323">
    <property type="entry name" value="ELKS/CAST"/>
</dbReference>
<reference evidence="13" key="1">
    <citation type="submission" date="2019-10" db="EMBL/GenBank/DDBJ databases">
        <title>Corvus moneduloides (New Caledonian crow) genome, bCorMon1, primary haplotype.</title>
        <authorList>
            <person name="Rutz C."/>
            <person name="Fungtammasan C."/>
            <person name="Mountcastle J."/>
            <person name="Formenti G."/>
            <person name="Chow W."/>
            <person name="Howe K."/>
            <person name="Steele M.P."/>
            <person name="Fernandes J."/>
            <person name="Gilbert M.T.P."/>
            <person name="Fedrigo O."/>
            <person name="Jarvis E.D."/>
            <person name="Gemmell N."/>
        </authorList>
    </citation>
    <scope>NUCLEOTIDE SEQUENCE [LARGE SCALE GENOMIC DNA]</scope>
</reference>
<evidence type="ECO:0000256" key="6">
    <source>
        <dbReference type="ARBA" id="ARBA00023054"/>
    </source>
</evidence>
<accession>A0A8C3EX78</accession>
<evidence type="ECO:0000256" key="9">
    <source>
        <dbReference type="ARBA" id="ARBA00034106"/>
    </source>
</evidence>
<dbReference type="InterPro" id="IPR019018">
    <property type="entry name" value="Rab-bd_FIP-RBD"/>
</dbReference>
<dbReference type="Proteomes" id="UP000694553">
    <property type="component" value="Unassembled WGS sequence"/>
</dbReference>
<keyword evidence="5" id="KW-0770">Synapse</keyword>
<feature type="coiled-coil region" evidence="10">
    <location>
        <begin position="233"/>
        <end position="315"/>
    </location>
</feature>
<dbReference type="PANTHER" id="PTHR18861:SF1">
    <property type="entry name" value="ELKS_RAB6-INTERACTING_CAST FAMILY MEMBER 1"/>
    <property type="match status" value="1"/>
</dbReference>
<dbReference type="GO" id="GO:0048788">
    <property type="term" value="C:cytoskeleton of presynaptic active zone"/>
    <property type="evidence" value="ECO:0007669"/>
    <property type="project" value="TreeGrafter"/>
</dbReference>
<feature type="region of interest" description="Disordered" evidence="11">
    <location>
        <begin position="671"/>
        <end position="720"/>
    </location>
</feature>
<dbReference type="SUPFAM" id="SSF144270">
    <property type="entry name" value="Eferin C-derminal domain-like"/>
    <property type="match status" value="1"/>
</dbReference>
<evidence type="ECO:0000313" key="13">
    <source>
        <dbReference type="Proteomes" id="UP000694553"/>
    </source>
</evidence>
<organism evidence="12 13">
    <name type="scientific">Corvus moneduloides</name>
    <name type="common">New Caledonian crow</name>
    <dbReference type="NCBI Taxonomy" id="1196302"/>
    <lineage>
        <taxon>Eukaryota</taxon>
        <taxon>Metazoa</taxon>
        <taxon>Chordata</taxon>
        <taxon>Craniata</taxon>
        <taxon>Vertebrata</taxon>
        <taxon>Euteleostomi</taxon>
        <taxon>Archelosauria</taxon>
        <taxon>Archosauria</taxon>
        <taxon>Dinosauria</taxon>
        <taxon>Saurischia</taxon>
        <taxon>Theropoda</taxon>
        <taxon>Coelurosauria</taxon>
        <taxon>Aves</taxon>
        <taxon>Neognathae</taxon>
        <taxon>Neoaves</taxon>
        <taxon>Telluraves</taxon>
        <taxon>Australaves</taxon>
        <taxon>Passeriformes</taxon>
        <taxon>Corvoidea</taxon>
        <taxon>Corvidae</taxon>
        <taxon>Corvus</taxon>
    </lineage>
</organism>
<feature type="coiled-coil region" evidence="10">
    <location>
        <begin position="112"/>
        <end position="177"/>
    </location>
</feature>
<sequence length="1002" mass="116407">MTAMGSSPNIASSGVASDTIAFGEHHLPPVSMASTVPHSLRQARDNTIMDLQTQLKEVLRENDLLRKDVEVKESKLSSSMNSIKTFWSPELKKERALRKDEASKITIWKEQYRVLQEENQHMQMTIQALQDELRIQRDLNQLFQQDSSSRTSEPFVAELTEENFQRLHAEHERQAKELFLLRKTLEEMELRIETQKQTLNARDESIKKLLEMLQSKGLSAKATEEDHERTRRLAEAEMHVHHLESLLEQKEKENNMLREEIHRRFENAPDTAKTKALQTVIEMKDSKISSMERGLRDLEEEIQMLKSNGALSTEEREEEMKQMEVYRSHSKFMKNKIGQVKQELSRKDTELLALQTKLETLTNQFSDSKQHIEVLKESLTAKEQRAAILQTEVDALRLRLEEKETMLNKKTKQIQEMAEEKGTQAGEIHDLKDMLEVKERKVNVLQKKIENLQEQLRDKEKQMSSLKDRVKSLQADTTNTDTALTTLEEALAEKEKTIERLKEQRDRDEREKQEEIDNYKKDIKDLKERVSILQGDLTEKETSLLDLKEHASSLASSGLKKDSRLKTLEIALEQKKEECLKMETQLKKHPEVLLSHPSKLAHEATLEARASPELSDRMQQLEREVTRYREESGKAQAEVDRLLEILKEMENEKNDKDKKIAELESLTSRQVKDQNKKVANLKHKEQVEKKKSAQMLEEARRREDNLNDSSQQLQDNLRKKDDRIEELEEALRESVQITAEREMVLAQEESARINAEKQVEELMMAMEKVKQELESMKAKLSSTQQSLAEKETHLTNLRAERRKHLEEVLEMKQEALLAAISEKDANIALLELSSSKKKTQDEVAALKREKDRLVQQLKQQTQNRMKLMADNYEDDHLKSSSHSNQTNHKPSPDQIIQPLLELDQNRSKLKLYIGHLTALCHDRDPLILRGLTPPASYHLDDDQAAWEKELQKMTQEQLHHELEKGERESAELQEFANAILQQIADHCPDILEQVVNALEESS</sequence>
<dbReference type="Ensembl" id="ENSCMUT00000026407.2">
    <property type="protein sequence ID" value="ENSCMUP00000024570.2"/>
    <property type="gene ID" value="ENSCMUG00000014989.2"/>
</dbReference>
<gene>
    <name evidence="12" type="primary">ERC1</name>
</gene>
<reference evidence="12" key="2">
    <citation type="submission" date="2025-08" db="UniProtKB">
        <authorList>
            <consortium name="Ensembl"/>
        </authorList>
    </citation>
    <scope>IDENTIFICATION</scope>
</reference>
<proteinExistence type="predicted"/>
<evidence type="ECO:0000313" key="12">
    <source>
        <dbReference type="Ensembl" id="ENSCMUP00000024570.2"/>
    </source>
</evidence>
<keyword evidence="4" id="KW-0597">Phosphoprotein</keyword>
<keyword evidence="8" id="KW-0966">Cell projection</keyword>
<dbReference type="GO" id="GO:0098882">
    <property type="term" value="F:structural constituent of presynaptic active zone"/>
    <property type="evidence" value="ECO:0007669"/>
    <property type="project" value="TreeGrafter"/>
</dbReference>
<evidence type="ECO:0000256" key="2">
    <source>
        <dbReference type="ARBA" id="ARBA00022448"/>
    </source>
</evidence>
<dbReference type="GO" id="GO:0048167">
    <property type="term" value="P:regulation of synaptic plasticity"/>
    <property type="evidence" value="ECO:0007669"/>
    <property type="project" value="TreeGrafter"/>
</dbReference>
<dbReference type="SUPFAM" id="SSF57997">
    <property type="entry name" value="Tropomyosin"/>
    <property type="match status" value="1"/>
</dbReference>
<dbReference type="PROSITE" id="PS51511">
    <property type="entry name" value="FIP_RBD"/>
    <property type="match status" value="1"/>
</dbReference>
<feature type="coiled-coil region" evidence="10">
    <location>
        <begin position="48"/>
        <end position="75"/>
    </location>
</feature>
<keyword evidence="3" id="KW-0963">Cytoplasm</keyword>
<keyword evidence="13" id="KW-1185">Reference proteome</keyword>
<keyword evidence="7" id="KW-0206">Cytoskeleton</keyword>
<dbReference type="Pfam" id="PF10174">
    <property type="entry name" value="Cast"/>
    <property type="match status" value="1"/>
</dbReference>
<evidence type="ECO:0000256" key="11">
    <source>
        <dbReference type="SAM" id="MobiDB-lite"/>
    </source>
</evidence>
<feature type="compositionally biased region" description="Basic and acidic residues" evidence="11">
    <location>
        <begin position="671"/>
        <end position="705"/>
    </location>
</feature>
<dbReference type="GO" id="GO:0030424">
    <property type="term" value="C:axon"/>
    <property type="evidence" value="ECO:0007669"/>
    <property type="project" value="UniProtKB-SubCell"/>
</dbReference>
<protein>
    <submittedName>
        <fullName evidence="12">ELKS/RAB6-interacting/CAST family member 1</fullName>
    </submittedName>
</protein>
<dbReference type="Gene3D" id="1.20.5.2440">
    <property type="match status" value="1"/>
</dbReference>
<dbReference type="GO" id="GO:0007274">
    <property type="term" value="P:neuromuscular synaptic transmission"/>
    <property type="evidence" value="ECO:0007669"/>
    <property type="project" value="TreeGrafter"/>
</dbReference>
<dbReference type="Pfam" id="PF09457">
    <property type="entry name" value="RBD-FIP"/>
    <property type="match status" value="1"/>
</dbReference>
<dbReference type="Gene3D" id="1.10.287.1490">
    <property type="match status" value="1"/>
</dbReference>
<keyword evidence="6 10" id="KW-0175">Coiled coil</keyword>
<reference evidence="12" key="3">
    <citation type="submission" date="2025-09" db="UniProtKB">
        <authorList>
            <consortium name="Ensembl"/>
        </authorList>
    </citation>
    <scope>IDENTIFICATION</scope>
</reference>
<dbReference type="PANTHER" id="PTHR18861">
    <property type="entry name" value="ELKS/RAB6-INTERACTING/CAST PROTEIN"/>
    <property type="match status" value="1"/>
</dbReference>
<evidence type="ECO:0000256" key="7">
    <source>
        <dbReference type="ARBA" id="ARBA00023212"/>
    </source>
</evidence>
<name>A0A8C3EX78_CORMO</name>
<evidence type="ECO:0000256" key="3">
    <source>
        <dbReference type="ARBA" id="ARBA00022490"/>
    </source>
</evidence>
<accession>A0A8U7P196</accession>
<comment type="subcellular location">
    <subcellularLocation>
        <location evidence="1">Cytoplasm</location>
        <location evidence="1">Cytoskeleton</location>
    </subcellularLocation>
    <subcellularLocation>
        <location evidence="9">Presynapse</location>
    </subcellularLocation>
</comment>
<dbReference type="InterPro" id="IPR037245">
    <property type="entry name" value="FIP-RBD_C_sf"/>
</dbReference>